<dbReference type="RefSeq" id="WP_344406101.1">
    <property type="nucleotide sequence ID" value="NZ_BAAASG010000025.1"/>
</dbReference>
<accession>A0ABN3NC89</accession>
<keyword evidence="2" id="KW-0812">Transmembrane</keyword>
<evidence type="ECO:0000313" key="3">
    <source>
        <dbReference type="EMBL" id="GAA2518799.1"/>
    </source>
</evidence>
<gene>
    <name evidence="3" type="ORF">GCM10010276_80910</name>
</gene>
<evidence type="ECO:0000256" key="2">
    <source>
        <dbReference type="SAM" id="Phobius"/>
    </source>
</evidence>
<comment type="caution">
    <text evidence="3">The sequence shown here is derived from an EMBL/GenBank/DDBJ whole genome shotgun (WGS) entry which is preliminary data.</text>
</comment>
<dbReference type="Proteomes" id="UP001501777">
    <property type="component" value="Unassembled WGS sequence"/>
</dbReference>
<dbReference type="EMBL" id="BAAASG010000025">
    <property type="protein sequence ID" value="GAA2518799.1"/>
    <property type="molecule type" value="Genomic_DNA"/>
</dbReference>
<keyword evidence="2" id="KW-1133">Transmembrane helix</keyword>
<sequence length="71" mass="7539">MDRMADEVSVGQERSGRVEGDRVDEDGVVWNDDGHLALLISGTAALVVAAIVPALRHAQTPVRPLPGPEEP</sequence>
<name>A0ABN3NC89_STRLO</name>
<organism evidence="3 4">
    <name type="scientific">Streptomyces longisporus</name>
    <dbReference type="NCBI Taxonomy" id="1948"/>
    <lineage>
        <taxon>Bacteria</taxon>
        <taxon>Bacillati</taxon>
        <taxon>Actinomycetota</taxon>
        <taxon>Actinomycetes</taxon>
        <taxon>Kitasatosporales</taxon>
        <taxon>Streptomycetaceae</taxon>
        <taxon>Streptomyces</taxon>
    </lineage>
</organism>
<keyword evidence="4" id="KW-1185">Reference proteome</keyword>
<evidence type="ECO:0000256" key="1">
    <source>
        <dbReference type="SAM" id="MobiDB-lite"/>
    </source>
</evidence>
<protein>
    <submittedName>
        <fullName evidence="3">Uncharacterized protein</fullName>
    </submittedName>
</protein>
<evidence type="ECO:0000313" key="4">
    <source>
        <dbReference type="Proteomes" id="UP001501777"/>
    </source>
</evidence>
<feature type="transmembrane region" description="Helical" evidence="2">
    <location>
        <begin position="36"/>
        <end position="55"/>
    </location>
</feature>
<keyword evidence="2" id="KW-0472">Membrane</keyword>
<reference evidence="3 4" key="1">
    <citation type="journal article" date="2019" name="Int. J. Syst. Evol. Microbiol.">
        <title>The Global Catalogue of Microorganisms (GCM) 10K type strain sequencing project: providing services to taxonomists for standard genome sequencing and annotation.</title>
        <authorList>
            <consortium name="The Broad Institute Genomics Platform"/>
            <consortium name="The Broad Institute Genome Sequencing Center for Infectious Disease"/>
            <person name="Wu L."/>
            <person name="Ma J."/>
        </authorList>
    </citation>
    <scope>NUCLEOTIDE SEQUENCE [LARGE SCALE GENOMIC DNA]</scope>
    <source>
        <strain evidence="3 4">JCM 4395</strain>
    </source>
</reference>
<feature type="region of interest" description="Disordered" evidence="1">
    <location>
        <begin position="1"/>
        <end position="20"/>
    </location>
</feature>
<proteinExistence type="predicted"/>